<sequence length="67" mass="7959">MREVLDLLKMSQSADKHAEIELINRYEGLINKLSWHNGVFSEDCKQQLTIEFIMAVSRFDIKRYIDK</sequence>
<evidence type="ECO:0000313" key="3">
    <source>
        <dbReference type="Proteomes" id="UP000463051"/>
    </source>
</evidence>
<dbReference type="RefSeq" id="WP_154118814.1">
    <property type="nucleotide sequence ID" value="NZ_WJXB01000003.1"/>
</dbReference>
<evidence type="ECO:0000259" key="1">
    <source>
        <dbReference type="Pfam" id="PF12645"/>
    </source>
</evidence>
<dbReference type="AlphaFoldDB" id="A0A7X2H5C8"/>
<protein>
    <submittedName>
        <fullName evidence="2">Helix-turn-helix domain-containing protein</fullName>
    </submittedName>
</protein>
<feature type="domain" description="Helix-turn-helix conjugative transposon-like" evidence="1">
    <location>
        <begin position="12"/>
        <end position="60"/>
    </location>
</feature>
<comment type="caution">
    <text evidence="2">The sequence shown here is derived from an EMBL/GenBank/DDBJ whole genome shotgun (WGS) entry which is preliminary data.</text>
</comment>
<dbReference type="EMBL" id="WJXB01000003">
    <property type="protein sequence ID" value="MRN53832.1"/>
    <property type="molecule type" value="Genomic_DNA"/>
</dbReference>
<evidence type="ECO:0000313" key="2">
    <source>
        <dbReference type="EMBL" id="MRN53832.1"/>
    </source>
</evidence>
<organism evidence="2 3">
    <name type="scientific">Paenibacillus monticola</name>
    <dbReference type="NCBI Taxonomy" id="2666075"/>
    <lineage>
        <taxon>Bacteria</taxon>
        <taxon>Bacillati</taxon>
        <taxon>Bacillota</taxon>
        <taxon>Bacilli</taxon>
        <taxon>Bacillales</taxon>
        <taxon>Paenibacillaceae</taxon>
        <taxon>Paenibacillus</taxon>
    </lineage>
</organism>
<dbReference type="InterPro" id="IPR024760">
    <property type="entry name" value="HTH_dom_conjug_TS-like"/>
</dbReference>
<accession>A0A7X2H5C8</accession>
<reference evidence="2 3" key="1">
    <citation type="submission" date="2019-11" db="EMBL/GenBank/DDBJ databases">
        <title>Paenibacillus monticola sp. nov., a novel PGPR strain isolated from mountain sample in China.</title>
        <authorList>
            <person name="Zhao Q."/>
            <person name="Li H.-P."/>
            <person name="Zhang J.-L."/>
        </authorList>
    </citation>
    <scope>NUCLEOTIDE SEQUENCE [LARGE SCALE GENOMIC DNA]</scope>
    <source>
        <strain evidence="2 3">LC-T2</strain>
    </source>
</reference>
<dbReference type="Pfam" id="PF12645">
    <property type="entry name" value="HTH_16"/>
    <property type="match status" value="1"/>
</dbReference>
<keyword evidence="3" id="KW-1185">Reference proteome</keyword>
<name>A0A7X2H5C8_9BACL</name>
<gene>
    <name evidence="2" type="ORF">GJB61_12615</name>
</gene>
<proteinExistence type="predicted"/>
<dbReference type="Proteomes" id="UP000463051">
    <property type="component" value="Unassembled WGS sequence"/>
</dbReference>